<keyword evidence="2" id="KW-1185">Reference proteome</keyword>
<dbReference type="AlphaFoldDB" id="X5H5Q3"/>
<dbReference type="KEGG" id="ddr:Deide_14223"/>
<dbReference type="Proteomes" id="UP000002208">
    <property type="component" value="Chromosome"/>
</dbReference>
<gene>
    <name evidence="1" type="ordered locus">Deide_14223</name>
</gene>
<evidence type="ECO:0000313" key="2">
    <source>
        <dbReference type="Proteomes" id="UP000002208"/>
    </source>
</evidence>
<reference evidence="1 2" key="1">
    <citation type="journal article" date="2009" name="PLoS Genet.">
        <title>Alliance of proteomics and genomics to unravel the specificities of Sahara bacterium Deinococcus deserti.</title>
        <authorList>
            <person name="de Groot A."/>
            <person name="Dulermo R."/>
            <person name="Ortet P."/>
            <person name="Blanchard L."/>
            <person name="Guerin P."/>
            <person name="Fernandez B."/>
            <person name="Vacherie B."/>
            <person name="Dossat C."/>
            <person name="Jolivet E."/>
            <person name="Siguier P."/>
            <person name="Chandler M."/>
            <person name="Barakat M."/>
            <person name="Dedieu A."/>
            <person name="Barbe V."/>
            <person name="Heulin T."/>
            <person name="Sommer S."/>
            <person name="Achouak W."/>
            <person name="Armengaud J."/>
        </authorList>
    </citation>
    <scope>NUCLEOTIDE SEQUENCE [LARGE SCALE GENOMIC DNA]</scope>
    <source>
        <strain evidence="2">DSM 17065 / CIP 109153 / LMG 22923 / VCD115</strain>
    </source>
</reference>
<dbReference type="EMBL" id="CP001114">
    <property type="protein sequence ID" value="AHX26518.1"/>
    <property type="molecule type" value="Genomic_DNA"/>
</dbReference>
<dbReference type="RefSeq" id="WP_193589554.1">
    <property type="nucleotide sequence ID" value="NC_012526.1"/>
</dbReference>
<evidence type="ECO:0000313" key="1">
    <source>
        <dbReference type="EMBL" id="AHX26518.1"/>
    </source>
</evidence>
<proteinExistence type="predicted"/>
<dbReference type="HOGENOM" id="CLU_198872_0_0_0"/>
<dbReference type="PaxDb" id="546414-Deide_14223"/>
<protein>
    <submittedName>
        <fullName evidence="1">Uncharacterized protein</fullName>
    </submittedName>
</protein>
<accession>X5H5Q3</accession>
<sequence length="56" mass="6580">MRIDDHMDLNELAQHMGGATIEQARRMRELLLEKPRARTEDFTGKEWAELVLEATR</sequence>
<dbReference type="STRING" id="546414.Deide_14223"/>
<organism evidence="1 2">
    <name type="scientific">Deinococcus deserti (strain DSM 17065 / CIP 109153 / LMG 22923 / VCD115)</name>
    <dbReference type="NCBI Taxonomy" id="546414"/>
    <lineage>
        <taxon>Bacteria</taxon>
        <taxon>Thermotogati</taxon>
        <taxon>Deinococcota</taxon>
        <taxon>Deinococci</taxon>
        <taxon>Deinococcales</taxon>
        <taxon>Deinococcaceae</taxon>
        <taxon>Deinococcus</taxon>
    </lineage>
</organism>
<name>X5H5Q3_DEIDV</name>